<dbReference type="GO" id="GO:0003723">
    <property type="term" value="F:RNA binding"/>
    <property type="evidence" value="ECO:0007669"/>
    <property type="project" value="InterPro"/>
</dbReference>
<dbReference type="EMBL" id="ML122294">
    <property type="protein sequence ID" value="RPD55533.1"/>
    <property type="molecule type" value="Genomic_DNA"/>
</dbReference>
<accession>A0A5C2RV15</accession>
<keyword evidence="5" id="KW-0347">Helicase</keyword>
<dbReference type="OrthoDB" id="6513042at2759"/>
<dbReference type="InterPro" id="IPR013087">
    <property type="entry name" value="Znf_C2H2_type"/>
</dbReference>
<dbReference type="SUPFAM" id="SSF52540">
    <property type="entry name" value="P-loop containing nucleoside triphosphate hydrolases"/>
    <property type="match status" value="1"/>
</dbReference>
<keyword evidence="10" id="KW-1185">Reference proteome</keyword>
<comment type="subcellular location">
    <subcellularLocation>
        <location evidence="1">Cytoplasm</location>
    </subcellularLocation>
</comment>
<keyword evidence="3" id="KW-0547">Nucleotide-binding</keyword>
<name>A0A5C2RV15_9APHY</name>
<dbReference type="CDD" id="cd18808">
    <property type="entry name" value="SF1_C_Upf1"/>
    <property type="match status" value="1"/>
</dbReference>
<feature type="compositionally biased region" description="Basic and acidic residues" evidence="7">
    <location>
        <begin position="990"/>
        <end position="999"/>
    </location>
</feature>
<sequence>MATSTFLFAYCPQTLYGAGCSDPTCSLIHDAKYCDVCGVICQPAATYSTHISSQSHIKRVSNTRWLHCPICRVSVIGQHIWDSHVNGRLHLKTAKSRSVDPKLVQPTEPPLVTPGMRRCETCNVHIPDHNWTSHLSSRAHRNLEQHAAFRAAFELASHDKHGVSVSHAESGLDFGIVEVAEASRGLQGRLAISTDDHTSTTVVSANFIRSKSGNKHTFRVDFESARALRPGETVDLPVLLETTRRGHYGEQVAIMFRESSGNTFRIVRRVKAVVGDAADHEALKPVTPYVNRRRAPWRHGLPTMSGERPPSLLAAQWVKRLPKSHIPLKLAEILQSGSPADIASHVQEKYFSDPMNLNTHNLIFARLLWVEEHRTAEDMRRYDMIDVRFAKEGRLYTLQVPGLAEKRPSVMIGDAIKVQAADGTEGRTHEGFVHDVQMETIRVSFHGSFQAEGRRYNVSFQLNRVPLRRQHQALNSSLPNPGRLLFPDPGQEGLERPLGFNEDPVDLFNALISTNPAQLQAVKSILRLRQGAAPFIIFGPPGTGKTVTAVEAIRQILLRNPDARILACAPSNSAADIIAMRLDALTPEELFRCNAASRDPASVPEALVPYTLRMTSHYAIPPLDTLKKYRVIVSTCGNASFAYNVGMERGHFTHIFVDEAGQATEPEVLTAIKTMSSEETRIVLSGDPKQLGPIVRSSIARDHGLGVSYMERLIERGVYDAQHRRTSWIKLLQNYRSHASILAYPNEKFYEGELEVCGDHATTHSFVGSPQLESPKFPIVFHAIAGHNDRESTSPSYFNIDEASEVKAYVQALLNDRNFPIQARDIGVITPYHAQVRKIRKLLRDTGFGDVDVGSVEIFQGQERRAIIISTVRSSADLLAYDAKFTLGFVSNPRRFNVAVSRAQALLIVVGDASILSVDPIWRGFMNYVYLHGGWRGDAPTWDANAPVQADGDYADELQEALAADMSAFMAGLSINGGEAGGEDLEGDANVDRPFVEAD</sequence>
<gene>
    <name evidence="9" type="ORF">L227DRAFT_579506</name>
</gene>
<evidence type="ECO:0000313" key="9">
    <source>
        <dbReference type="EMBL" id="RPD55533.1"/>
    </source>
</evidence>
<dbReference type="Pfam" id="PF21634">
    <property type="entry name" value="MOV-10_beta-barrel"/>
    <property type="match status" value="1"/>
</dbReference>
<feature type="domain" description="U1-type" evidence="8">
    <location>
        <begin position="29"/>
        <end position="63"/>
    </location>
</feature>
<reference evidence="9" key="1">
    <citation type="journal article" date="2018" name="Genome Biol. Evol.">
        <title>Genomics and development of Lentinus tigrinus, a white-rot wood-decaying mushroom with dimorphic fruiting bodies.</title>
        <authorList>
            <person name="Wu B."/>
            <person name="Xu Z."/>
            <person name="Knudson A."/>
            <person name="Carlson A."/>
            <person name="Chen N."/>
            <person name="Kovaka S."/>
            <person name="LaButti K."/>
            <person name="Lipzen A."/>
            <person name="Pennachio C."/>
            <person name="Riley R."/>
            <person name="Schakwitz W."/>
            <person name="Umezawa K."/>
            <person name="Ohm R.A."/>
            <person name="Grigoriev I.V."/>
            <person name="Nagy L.G."/>
            <person name="Gibbons J."/>
            <person name="Hibbett D."/>
        </authorList>
    </citation>
    <scope>NUCLEOTIDE SEQUENCE [LARGE SCALE GENOMIC DNA]</scope>
    <source>
        <strain evidence="9">ALCF2SS1-6</strain>
    </source>
</reference>
<evidence type="ECO:0000256" key="2">
    <source>
        <dbReference type="ARBA" id="ARBA00022490"/>
    </source>
</evidence>
<dbReference type="InterPro" id="IPR026122">
    <property type="entry name" value="MOV-10/SDE3_DEXXQ/H-box"/>
</dbReference>
<keyword evidence="4 9" id="KW-0378">Hydrolase</keyword>
<dbReference type="CDD" id="cd18038">
    <property type="entry name" value="DEXXQc_Helz-like"/>
    <property type="match status" value="1"/>
</dbReference>
<dbReference type="Pfam" id="PF13087">
    <property type="entry name" value="AAA_12"/>
    <property type="match status" value="1"/>
</dbReference>
<dbReference type="InterPro" id="IPR036236">
    <property type="entry name" value="Znf_C2H2_sf"/>
</dbReference>
<dbReference type="Gene3D" id="3.40.50.300">
    <property type="entry name" value="P-loop containing nucleotide triphosphate hydrolases"/>
    <property type="match status" value="2"/>
</dbReference>
<evidence type="ECO:0000256" key="1">
    <source>
        <dbReference type="ARBA" id="ARBA00004496"/>
    </source>
</evidence>
<dbReference type="PANTHER" id="PTHR45418">
    <property type="entry name" value="CANCER/TESTIS ANTIGEN 55"/>
    <property type="match status" value="1"/>
</dbReference>
<dbReference type="SUPFAM" id="SSF57667">
    <property type="entry name" value="beta-beta-alpha zinc fingers"/>
    <property type="match status" value="1"/>
</dbReference>
<keyword evidence="2" id="KW-0963">Cytoplasm</keyword>
<dbReference type="Proteomes" id="UP000313359">
    <property type="component" value="Unassembled WGS sequence"/>
</dbReference>
<dbReference type="STRING" id="1328759.A0A5C2RV15"/>
<dbReference type="InterPro" id="IPR041679">
    <property type="entry name" value="DNA2/NAM7-like_C"/>
</dbReference>
<organism evidence="9 10">
    <name type="scientific">Lentinus tigrinus ALCF2SS1-6</name>
    <dbReference type="NCBI Taxonomy" id="1328759"/>
    <lineage>
        <taxon>Eukaryota</taxon>
        <taxon>Fungi</taxon>
        <taxon>Dikarya</taxon>
        <taxon>Basidiomycota</taxon>
        <taxon>Agaricomycotina</taxon>
        <taxon>Agaricomycetes</taxon>
        <taxon>Polyporales</taxon>
        <taxon>Polyporaceae</taxon>
        <taxon>Lentinus</taxon>
    </lineage>
</organism>
<dbReference type="InterPro" id="IPR003604">
    <property type="entry name" value="Matrin/U1-like-C_Znf_C2H2"/>
</dbReference>
<dbReference type="GO" id="GO:0032574">
    <property type="term" value="F:5'-3' RNA helicase activity"/>
    <property type="evidence" value="ECO:0007669"/>
    <property type="project" value="InterPro"/>
</dbReference>
<evidence type="ECO:0000256" key="7">
    <source>
        <dbReference type="SAM" id="MobiDB-lite"/>
    </source>
</evidence>
<dbReference type="InterPro" id="IPR047187">
    <property type="entry name" value="SF1_C_Upf1"/>
</dbReference>
<dbReference type="GO" id="GO:0005737">
    <property type="term" value="C:cytoplasm"/>
    <property type="evidence" value="ECO:0007669"/>
    <property type="project" value="UniProtKB-SubCell"/>
</dbReference>
<evidence type="ECO:0000256" key="5">
    <source>
        <dbReference type="ARBA" id="ARBA00022806"/>
    </source>
</evidence>
<dbReference type="SMART" id="SM00451">
    <property type="entry name" value="ZnF_U1"/>
    <property type="match status" value="2"/>
</dbReference>
<evidence type="ECO:0000313" key="10">
    <source>
        <dbReference type="Proteomes" id="UP000313359"/>
    </source>
</evidence>
<feature type="region of interest" description="Disordered" evidence="7">
    <location>
        <begin position="980"/>
        <end position="999"/>
    </location>
</feature>
<evidence type="ECO:0000256" key="6">
    <source>
        <dbReference type="ARBA" id="ARBA00022840"/>
    </source>
</evidence>
<keyword evidence="6" id="KW-0067">ATP-binding</keyword>
<dbReference type="InterPro" id="IPR049080">
    <property type="entry name" value="MOV-10-like_beta-barrel"/>
</dbReference>
<feature type="domain" description="U1-type" evidence="8">
    <location>
        <begin position="66"/>
        <end position="97"/>
    </location>
</feature>
<dbReference type="InterPro" id="IPR027417">
    <property type="entry name" value="P-loop_NTPase"/>
</dbReference>
<protein>
    <submittedName>
        <fullName evidence="9">P-loop containing nucleoside triphosphate hydrolase protein</fullName>
    </submittedName>
</protein>
<dbReference type="AlphaFoldDB" id="A0A5C2RV15"/>
<dbReference type="GO" id="GO:0008270">
    <property type="term" value="F:zinc ion binding"/>
    <property type="evidence" value="ECO:0007669"/>
    <property type="project" value="InterPro"/>
</dbReference>
<proteinExistence type="predicted"/>
<dbReference type="GO" id="GO:0005524">
    <property type="term" value="F:ATP binding"/>
    <property type="evidence" value="ECO:0007669"/>
    <property type="project" value="UniProtKB-KW"/>
</dbReference>
<dbReference type="Pfam" id="PF13604">
    <property type="entry name" value="AAA_30"/>
    <property type="match status" value="1"/>
</dbReference>
<dbReference type="Pfam" id="PF12874">
    <property type="entry name" value="zf-met"/>
    <property type="match status" value="1"/>
</dbReference>
<evidence type="ECO:0000256" key="3">
    <source>
        <dbReference type="ARBA" id="ARBA00022741"/>
    </source>
</evidence>
<dbReference type="PANTHER" id="PTHR45418:SF1">
    <property type="entry name" value="CANCER_TESTIS ANTIGEN 55"/>
    <property type="match status" value="1"/>
</dbReference>
<evidence type="ECO:0000256" key="4">
    <source>
        <dbReference type="ARBA" id="ARBA00022801"/>
    </source>
</evidence>
<evidence type="ECO:0000259" key="8">
    <source>
        <dbReference type="SMART" id="SM00451"/>
    </source>
</evidence>
<dbReference type="GO" id="GO:0016787">
    <property type="term" value="F:hydrolase activity"/>
    <property type="evidence" value="ECO:0007669"/>
    <property type="project" value="UniProtKB-KW"/>
</dbReference>